<evidence type="ECO:0000313" key="1">
    <source>
        <dbReference type="EMBL" id="RDB27883.1"/>
    </source>
</evidence>
<dbReference type="EMBL" id="LUEZ02000013">
    <property type="protein sequence ID" value="RDB27883.1"/>
    <property type="molecule type" value="Genomic_DNA"/>
</dbReference>
<proteinExistence type="predicted"/>
<organism evidence="1 2">
    <name type="scientific">Hypsizygus marmoreus</name>
    <name type="common">White beech mushroom</name>
    <name type="synonym">Agaricus marmoreus</name>
    <dbReference type="NCBI Taxonomy" id="39966"/>
    <lineage>
        <taxon>Eukaryota</taxon>
        <taxon>Fungi</taxon>
        <taxon>Dikarya</taxon>
        <taxon>Basidiomycota</taxon>
        <taxon>Agaricomycotina</taxon>
        <taxon>Agaricomycetes</taxon>
        <taxon>Agaricomycetidae</taxon>
        <taxon>Agaricales</taxon>
        <taxon>Tricholomatineae</taxon>
        <taxon>Lyophyllaceae</taxon>
        <taxon>Hypsizygus</taxon>
    </lineage>
</organism>
<dbReference type="InParanoid" id="A0A369K7S7"/>
<sequence length="199" mass="23331">MALGTLYPGFAPETPDAYFDLHNNNFYMPLSLFTSEMRDLVNYRPDAVMWRDIETDHGRVTILDIDDLFARYDYWEDTLGRGRWQNAMYGYLRFVSVLPSTEHSLLYYTWMEDHFARVESFGGFCDFELRLVLDIEMRKLCYKFGPLPSFNDAMYTKRWQQLVAQRDHGTPLPAIDQGLLTAEQFQTGPQEAFRSLSLS</sequence>
<gene>
    <name evidence="1" type="ORF">Hypma_002273</name>
</gene>
<dbReference type="Proteomes" id="UP000076154">
    <property type="component" value="Unassembled WGS sequence"/>
</dbReference>
<evidence type="ECO:0000313" key="2">
    <source>
        <dbReference type="Proteomes" id="UP000076154"/>
    </source>
</evidence>
<dbReference type="OrthoDB" id="3018573at2759"/>
<dbReference type="AlphaFoldDB" id="A0A369K7S7"/>
<accession>A0A369K7S7</accession>
<protein>
    <submittedName>
        <fullName evidence="1">Uncharacterized protein</fullName>
    </submittedName>
</protein>
<comment type="caution">
    <text evidence="1">The sequence shown here is derived from an EMBL/GenBank/DDBJ whole genome shotgun (WGS) entry which is preliminary data.</text>
</comment>
<name>A0A369K7S7_HYPMA</name>
<reference evidence="1" key="1">
    <citation type="submission" date="2018-04" db="EMBL/GenBank/DDBJ databases">
        <title>Whole genome sequencing of Hypsizygus marmoreus.</title>
        <authorList>
            <person name="Choi I.-G."/>
            <person name="Min B."/>
            <person name="Kim J.-G."/>
            <person name="Kim S."/>
            <person name="Oh Y.-L."/>
            <person name="Kong W.-S."/>
            <person name="Park H."/>
            <person name="Jeong J."/>
            <person name="Song E.-S."/>
        </authorList>
    </citation>
    <scope>NUCLEOTIDE SEQUENCE [LARGE SCALE GENOMIC DNA]</scope>
    <source>
        <strain evidence="1">51987-8</strain>
    </source>
</reference>
<keyword evidence="2" id="KW-1185">Reference proteome</keyword>